<evidence type="ECO:0000259" key="7">
    <source>
        <dbReference type="Pfam" id="PF00155"/>
    </source>
</evidence>
<proteinExistence type="inferred from homology"/>
<dbReference type="GO" id="GO:0033585">
    <property type="term" value="P:L-phenylalanine biosynthetic process from chorismate via phenylpyruvate"/>
    <property type="evidence" value="ECO:0007669"/>
    <property type="project" value="TreeGrafter"/>
</dbReference>
<evidence type="ECO:0000256" key="1">
    <source>
        <dbReference type="ARBA" id="ARBA00001933"/>
    </source>
</evidence>
<comment type="subunit">
    <text evidence="3">Homodimer.</text>
</comment>
<dbReference type="Gene3D" id="3.40.640.10">
    <property type="entry name" value="Type I PLP-dependent aspartate aminotransferase-like (Major domain)"/>
    <property type="match status" value="1"/>
</dbReference>
<dbReference type="NCBIfam" id="NF006719">
    <property type="entry name" value="PRK09257.1"/>
    <property type="match status" value="1"/>
</dbReference>
<dbReference type="Pfam" id="PF00155">
    <property type="entry name" value="Aminotran_1_2"/>
    <property type="match status" value="1"/>
</dbReference>
<dbReference type="InterPro" id="IPR015421">
    <property type="entry name" value="PyrdxlP-dep_Trfase_major"/>
</dbReference>
<dbReference type="PANTHER" id="PTHR11879">
    <property type="entry name" value="ASPARTATE AMINOTRANSFERASE"/>
    <property type="match status" value="1"/>
</dbReference>
<gene>
    <name evidence="8" type="ORF">AWB83_04124</name>
</gene>
<keyword evidence="5" id="KW-0808">Transferase</keyword>
<comment type="caution">
    <text evidence="8">The sequence shown here is derived from an EMBL/GenBank/DDBJ whole genome shotgun (WGS) entry which is preliminary data.</text>
</comment>
<comment type="similarity">
    <text evidence="2">Belongs to the class-I pyridoxal-phosphate-dependent aminotransferase family.</text>
</comment>
<dbReference type="PRINTS" id="PR00799">
    <property type="entry name" value="TRANSAMINASE"/>
</dbReference>
<dbReference type="Proteomes" id="UP000054978">
    <property type="component" value="Unassembled WGS sequence"/>
</dbReference>
<dbReference type="InterPro" id="IPR000796">
    <property type="entry name" value="Asp_trans"/>
</dbReference>
<evidence type="ECO:0000256" key="5">
    <source>
        <dbReference type="ARBA" id="ARBA00022679"/>
    </source>
</evidence>
<dbReference type="GO" id="GO:0005829">
    <property type="term" value="C:cytosol"/>
    <property type="evidence" value="ECO:0007669"/>
    <property type="project" value="TreeGrafter"/>
</dbReference>
<keyword evidence="4 8" id="KW-0032">Aminotransferase</keyword>
<accession>A0A158C9D2</accession>
<dbReference type="Gene3D" id="3.90.1150.10">
    <property type="entry name" value="Aspartate Aminotransferase, domain 1"/>
    <property type="match status" value="1"/>
</dbReference>
<dbReference type="InterPro" id="IPR004839">
    <property type="entry name" value="Aminotransferase_I/II_large"/>
</dbReference>
<dbReference type="PANTHER" id="PTHR11879:SF37">
    <property type="entry name" value="AROMATIC-AMINO-ACID AMINOTRANSFERASE"/>
    <property type="match status" value="1"/>
</dbReference>
<name>A0A158C9D2_9BURK</name>
<dbReference type="InterPro" id="IPR015422">
    <property type="entry name" value="PyrdxlP-dep_Trfase_small"/>
</dbReference>
<evidence type="ECO:0000256" key="6">
    <source>
        <dbReference type="ARBA" id="ARBA00022898"/>
    </source>
</evidence>
<dbReference type="STRING" id="1777144.AWB83_04124"/>
<evidence type="ECO:0000313" key="9">
    <source>
        <dbReference type="Proteomes" id="UP000054978"/>
    </source>
</evidence>
<feature type="domain" description="Aminotransferase class I/classII large" evidence="7">
    <location>
        <begin position="27"/>
        <end position="392"/>
    </location>
</feature>
<dbReference type="GO" id="GO:0004838">
    <property type="term" value="F:L-tyrosine-2-oxoglutarate transaminase activity"/>
    <property type="evidence" value="ECO:0007669"/>
    <property type="project" value="TreeGrafter"/>
</dbReference>
<protein>
    <submittedName>
        <fullName evidence="8">Aromatic amino acid aminotransferase</fullName>
    </submittedName>
</protein>
<evidence type="ECO:0000313" key="8">
    <source>
        <dbReference type="EMBL" id="SAK78909.1"/>
    </source>
</evidence>
<dbReference type="FunFam" id="3.40.640.10:FF:000015">
    <property type="entry name" value="Aspartate aminotransferase"/>
    <property type="match status" value="1"/>
</dbReference>
<dbReference type="EMBL" id="FCOB02000019">
    <property type="protein sequence ID" value="SAK78909.1"/>
    <property type="molecule type" value="Genomic_DNA"/>
</dbReference>
<dbReference type="AlphaFoldDB" id="A0A158C9D2"/>
<evidence type="ECO:0000256" key="3">
    <source>
        <dbReference type="ARBA" id="ARBA00011738"/>
    </source>
</evidence>
<dbReference type="InterPro" id="IPR015424">
    <property type="entry name" value="PyrdxlP-dep_Trfase"/>
</dbReference>
<reference evidence="8" key="1">
    <citation type="submission" date="2016-01" db="EMBL/GenBank/DDBJ databases">
        <authorList>
            <person name="Peeters C."/>
        </authorList>
    </citation>
    <scope>NUCLEOTIDE SEQUENCE [LARGE SCALE GENOMIC DNA]</scope>
    <source>
        <strain evidence="8">LMG 29326</strain>
    </source>
</reference>
<evidence type="ECO:0000256" key="2">
    <source>
        <dbReference type="ARBA" id="ARBA00007441"/>
    </source>
</evidence>
<organism evidence="8 9">
    <name type="scientific">Caballeronia ptereochthonis</name>
    <dbReference type="NCBI Taxonomy" id="1777144"/>
    <lineage>
        <taxon>Bacteria</taxon>
        <taxon>Pseudomonadati</taxon>
        <taxon>Pseudomonadota</taxon>
        <taxon>Betaproteobacteria</taxon>
        <taxon>Burkholderiales</taxon>
        <taxon>Burkholderiaceae</taxon>
        <taxon>Caballeronia</taxon>
    </lineage>
</organism>
<keyword evidence="6" id="KW-0663">Pyridoxal phosphate</keyword>
<dbReference type="SUPFAM" id="SSF53383">
    <property type="entry name" value="PLP-dependent transferases"/>
    <property type="match status" value="1"/>
</dbReference>
<evidence type="ECO:0000256" key="4">
    <source>
        <dbReference type="ARBA" id="ARBA00022576"/>
    </source>
</evidence>
<comment type="cofactor">
    <cofactor evidence="1">
        <name>pyridoxal 5'-phosphate</name>
        <dbReference type="ChEBI" id="CHEBI:597326"/>
    </cofactor>
</comment>
<sequence>MFEHIDAYPGDPILTLNENFARDPREHKVNLSIGIYYDDEGRLPVMGAVREAEAQLLAEPAAKPYLPMAGMADYRDAVQSLVFGDDSPARAERRIATVQTLGGSGALKVGADFIRRYFPDAQVWVSDPTWDNHRFIFERAGFTVGTYPYYDEATGGLKFEAMLSAIRDLPAKSVVLLHACCHNPTGVDLSDAQWVKLIGAIKQRELLPFIDMAYQGFGAGIDADAFAIREMVRQNVPAFVANSFSKNFSLYGERCGALSVICESPDSAARVLGQLTSAVRANYSNPPTHGAKIVARVLATPSLRQSWEDELASMCRRIARMRGEIHARLRGNVPEPMLARYLDQRGMFTYTGLSAGQVDVLRERHGVYLIRSGRMCVAALNDRNVGAAAAAIGEVLSNGDLIGAEPRSLAASFDVSSKPGRRVGS</sequence>
<dbReference type="OrthoDB" id="9766445at2"/>
<dbReference type="GO" id="GO:0042802">
    <property type="term" value="F:identical protein binding"/>
    <property type="evidence" value="ECO:0007669"/>
    <property type="project" value="TreeGrafter"/>
</dbReference>
<dbReference type="CDD" id="cd00609">
    <property type="entry name" value="AAT_like"/>
    <property type="match status" value="1"/>
</dbReference>
<dbReference type="GO" id="GO:0030170">
    <property type="term" value="F:pyridoxal phosphate binding"/>
    <property type="evidence" value="ECO:0007669"/>
    <property type="project" value="InterPro"/>
</dbReference>
<keyword evidence="9" id="KW-1185">Reference proteome</keyword>